<dbReference type="GO" id="GO:0005739">
    <property type="term" value="C:mitochondrion"/>
    <property type="evidence" value="ECO:0007669"/>
    <property type="project" value="UniProtKB-SubCell"/>
</dbReference>
<dbReference type="SUPFAM" id="SSF64602">
    <property type="entry name" value="F1 ATPase inhibitor, IF1, C-terminal domain"/>
    <property type="match status" value="1"/>
</dbReference>
<dbReference type="Pfam" id="PF04568">
    <property type="entry name" value="IATP"/>
    <property type="match status" value="1"/>
</dbReference>
<evidence type="ECO:0000256" key="6">
    <source>
        <dbReference type="SAM" id="Coils"/>
    </source>
</evidence>
<name>A0A8T1LXM0_CLOSI</name>
<reference evidence="8 9" key="1">
    <citation type="journal article" date="2018" name="Biotechnol. Adv.">
        <title>Improved genomic resources and new bioinformatic workflow for the carcinogenic parasite Clonorchis sinensis: Biotechnological implications.</title>
        <authorList>
            <person name="Wang D."/>
            <person name="Korhonen P.K."/>
            <person name="Gasser R.B."/>
            <person name="Young N.D."/>
        </authorList>
    </citation>
    <scope>NUCLEOTIDE SEQUENCE [LARGE SCALE GENOMIC DNA]</scope>
    <source>
        <strain evidence="8">Cs-k2</strain>
    </source>
</reference>
<keyword evidence="5" id="KW-0496">Mitochondrion</keyword>
<dbReference type="PANTHER" id="PTHR48417:SF1">
    <property type="entry name" value="ATP SYNTHASE F1 SUBUNIT EPSILON"/>
    <property type="match status" value="1"/>
</dbReference>
<reference evidence="8 9" key="2">
    <citation type="journal article" date="2021" name="Genomics">
        <title>High-quality reference genome for Clonorchis sinensis.</title>
        <authorList>
            <person name="Young N.D."/>
            <person name="Stroehlein A.J."/>
            <person name="Kinkar L."/>
            <person name="Wang T."/>
            <person name="Sohn W.M."/>
            <person name="Chang B.C.H."/>
            <person name="Kaur P."/>
            <person name="Weisz D."/>
            <person name="Dudchenko O."/>
            <person name="Aiden E.L."/>
            <person name="Korhonen P.K."/>
            <person name="Gasser R.B."/>
        </authorList>
    </citation>
    <scope>NUCLEOTIDE SEQUENCE [LARGE SCALE GENOMIC DNA]</scope>
    <source>
        <strain evidence="8">Cs-k2</strain>
    </source>
</reference>
<dbReference type="EMBL" id="NIRI02000077">
    <property type="protein sequence ID" value="KAG5441382.1"/>
    <property type="molecule type" value="Genomic_DNA"/>
</dbReference>
<evidence type="ECO:0000256" key="5">
    <source>
        <dbReference type="ARBA" id="ARBA00023128"/>
    </source>
</evidence>
<dbReference type="Gene3D" id="1.20.5.500">
    <property type="entry name" value="Single helix bin"/>
    <property type="match status" value="1"/>
</dbReference>
<evidence type="ECO:0000313" key="9">
    <source>
        <dbReference type="Proteomes" id="UP000286415"/>
    </source>
</evidence>
<organism evidence="8 9">
    <name type="scientific">Clonorchis sinensis</name>
    <name type="common">Chinese liver fluke</name>
    <dbReference type="NCBI Taxonomy" id="79923"/>
    <lineage>
        <taxon>Eukaryota</taxon>
        <taxon>Metazoa</taxon>
        <taxon>Spiralia</taxon>
        <taxon>Lophotrochozoa</taxon>
        <taxon>Platyhelminthes</taxon>
        <taxon>Trematoda</taxon>
        <taxon>Digenea</taxon>
        <taxon>Opisthorchiida</taxon>
        <taxon>Opisthorchiata</taxon>
        <taxon>Opisthorchiidae</taxon>
        <taxon>Clonorchis</taxon>
    </lineage>
</organism>
<dbReference type="GO" id="GO:0042030">
    <property type="term" value="F:ATPase inhibitor activity"/>
    <property type="evidence" value="ECO:0007669"/>
    <property type="project" value="InterPro"/>
</dbReference>
<feature type="compositionally biased region" description="Gly residues" evidence="7">
    <location>
        <begin position="68"/>
        <end position="79"/>
    </location>
</feature>
<dbReference type="PANTHER" id="PTHR48417">
    <property type="entry name" value="ATP SYNTHASE F1 SUBUNIT EPSILON"/>
    <property type="match status" value="1"/>
</dbReference>
<comment type="subcellular location">
    <subcellularLocation>
        <location evidence="1">Mitochondrion</location>
    </subcellularLocation>
</comment>
<comment type="similarity">
    <text evidence="2">Belongs to the ATPase inhibitor family.</text>
</comment>
<comment type="caution">
    <text evidence="8">The sequence shown here is derived from an EMBL/GenBank/DDBJ whole genome shotgun (WGS) entry which is preliminary data.</text>
</comment>
<sequence length="147" mass="17246">MDHCLQREFTDRKRPLLTANVFGYPKMQRFFRFVLPNEIRSLTNDPTNILKPVAMGCIRMYPGDELGRGAGKGGGGGGPIRDAGGPFGKREAKHEEEYFHRKEKEQLKALRKHLEEEMQYRKDEIERHKEAIQRHQKLLEELEREKQ</sequence>
<evidence type="ECO:0000256" key="2">
    <source>
        <dbReference type="ARBA" id="ARBA00010901"/>
    </source>
</evidence>
<evidence type="ECO:0000256" key="3">
    <source>
        <dbReference type="ARBA" id="ARBA00022946"/>
    </source>
</evidence>
<accession>A0A8T1LXM0</accession>
<gene>
    <name evidence="8" type="ORF">CSKR_112611</name>
</gene>
<evidence type="ECO:0000313" key="8">
    <source>
        <dbReference type="EMBL" id="KAG5441382.1"/>
    </source>
</evidence>
<dbReference type="AlphaFoldDB" id="A0A8T1LXM0"/>
<dbReference type="OrthoDB" id="10045676at2759"/>
<feature type="region of interest" description="Disordered" evidence="7">
    <location>
        <begin position="66"/>
        <end position="97"/>
    </location>
</feature>
<dbReference type="Proteomes" id="UP000286415">
    <property type="component" value="Unassembled WGS sequence"/>
</dbReference>
<evidence type="ECO:0000256" key="7">
    <source>
        <dbReference type="SAM" id="MobiDB-lite"/>
    </source>
</evidence>
<keyword evidence="3" id="KW-0809">Transit peptide</keyword>
<evidence type="ECO:0000256" key="4">
    <source>
        <dbReference type="ARBA" id="ARBA00023054"/>
    </source>
</evidence>
<keyword evidence="9" id="KW-1185">Reference proteome</keyword>
<evidence type="ECO:0000256" key="1">
    <source>
        <dbReference type="ARBA" id="ARBA00004173"/>
    </source>
</evidence>
<protein>
    <submittedName>
        <fullName evidence="8">Uncharacterized protein</fullName>
    </submittedName>
</protein>
<feature type="coiled-coil region" evidence="6">
    <location>
        <begin position="104"/>
        <end position="145"/>
    </location>
</feature>
<keyword evidence="4 6" id="KW-0175">Coiled coil</keyword>
<feature type="compositionally biased region" description="Basic and acidic residues" evidence="7">
    <location>
        <begin position="88"/>
        <end position="97"/>
    </location>
</feature>
<proteinExistence type="inferred from homology"/>
<dbReference type="InterPro" id="IPR007648">
    <property type="entry name" value="ATPase_inhibitor_mt"/>
</dbReference>